<evidence type="ECO:0000256" key="5">
    <source>
        <dbReference type="ARBA" id="ARBA00023242"/>
    </source>
</evidence>
<dbReference type="GO" id="GO:0043565">
    <property type="term" value="F:sequence-specific DNA binding"/>
    <property type="evidence" value="ECO:0007669"/>
    <property type="project" value="TreeGrafter"/>
</dbReference>
<comment type="subcellular location">
    <subcellularLocation>
        <location evidence="1">Nucleus</location>
    </subcellularLocation>
</comment>
<name>A0A2I0AD90_9ASPA</name>
<dbReference type="InterPro" id="IPR017888">
    <property type="entry name" value="CYC/TB1_R_domain"/>
</dbReference>
<feature type="region of interest" description="Disordered" evidence="6">
    <location>
        <begin position="124"/>
        <end position="177"/>
    </location>
</feature>
<feature type="compositionally biased region" description="Basic residues" evidence="6">
    <location>
        <begin position="56"/>
        <end position="68"/>
    </location>
</feature>
<dbReference type="AlphaFoldDB" id="A0A2I0AD90"/>
<keyword evidence="4" id="KW-0804">Transcription</keyword>
<dbReference type="GO" id="GO:2000032">
    <property type="term" value="P:regulation of secondary shoot formation"/>
    <property type="evidence" value="ECO:0007669"/>
    <property type="project" value="TreeGrafter"/>
</dbReference>
<organism evidence="9 10">
    <name type="scientific">Apostasia shenzhenica</name>
    <dbReference type="NCBI Taxonomy" id="1088818"/>
    <lineage>
        <taxon>Eukaryota</taxon>
        <taxon>Viridiplantae</taxon>
        <taxon>Streptophyta</taxon>
        <taxon>Embryophyta</taxon>
        <taxon>Tracheophyta</taxon>
        <taxon>Spermatophyta</taxon>
        <taxon>Magnoliopsida</taxon>
        <taxon>Liliopsida</taxon>
        <taxon>Asparagales</taxon>
        <taxon>Orchidaceae</taxon>
        <taxon>Apostasioideae</taxon>
        <taxon>Apostasia</taxon>
    </lineage>
</organism>
<dbReference type="GO" id="GO:0003700">
    <property type="term" value="F:DNA-binding transcription factor activity"/>
    <property type="evidence" value="ECO:0007669"/>
    <property type="project" value="InterPro"/>
</dbReference>
<keyword evidence="3" id="KW-0238">DNA-binding</keyword>
<evidence type="ECO:0000256" key="3">
    <source>
        <dbReference type="ARBA" id="ARBA00023125"/>
    </source>
</evidence>
<sequence length="286" mass="32425">MFTNTNDPYYTVEKNGIQSFFPFSPPLHQLEGQLIHDIFVSPTETAPKAAPTEKAARRRPARKDRHSKIYTAQGPRDRRMRLSLDVARKFFDLQDLLGFDKASKTVQWLLNMSKSAIKQLVSAGAKSEGSSSECEEDMSATSDNKRKAQAEVPRVDTKGKRKPRPPFPAKVAKESRAKARERARERTLGKKMMQAVAINCSIQEDSSSHDRKSSLEMVEERCSTSPIRFKEGDPNRGSSSATMFEYVQTVEKLLEEQWEMSFSENDMDERVLLGDLHLHAGLFDHV</sequence>
<dbReference type="Pfam" id="PF03634">
    <property type="entry name" value="TCP"/>
    <property type="match status" value="1"/>
</dbReference>
<evidence type="ECO:0000259" key="7">
    <source>
        <dbReference type="PROSITE" id="PS51369"/>
    </source>
</evidence>
<dbReference type="OrthoDB" id="1896834at2759"/>
<dbReference type="GO" id="GO:0005634">
    <property type="term" value="C:nucleus"/>
    <property type="evidence" value="ECO:0007669"/>
    <property type="project" value="UniProtKB-SubCell"/>
</dbReference>
<evidence type="ECO:0000256" key="4">
    <source>
        <dbReference type="ARBA" id="ARBA00023163"/>
    </source>
</evidence>
<dbReference type="STRING" id="1088818.A0A2I0AD90"/>
<evidence type="ECO:0000259" key="8">
    <source>
        <dbReference type="PROSITE" id="PS51370"/>
    </source>
</evidence>
<evidence type="ECO:0000313" key="9">
    <source>
        <dbReference type="EMBL" id="PKA53510.1"/>
    </source>
</evidence>
<feature type="domain" description="R" evidence="8">
    <location>
        <begin position="173"/>
        <end position="190"/>
    </location>
</feature>
<feature type="compositionally biased region" description="Low complexity" evidence="6">
    <location>
        <begin position="44"/>
        <end position="53"/>
    </location>
</feature>
<dbReference type="PROSITE" id="PS51370">
    <property type="entry name" value="R"/>
    <property type="match status" value="1"/>
</dbReference>
<keyword evidence="5" id="KW-0539">Nucleus</keyword>
<dbReference type="Proteomes" id="UP000236161">
    <property type="component" value="Unassembled WGS sequence"/>
</dbReference>
<dbReference type="PANTHER" id="PTHR31072:SF93">
    <property type="entry name" value="TRANSCRIPTION FACTOR TCP24"/>
    <property type="match status" value="1"/>
</dbReference>
<keyword evidence="2" id="KW-0805">Transcription regulation</keyword>
<dbReference type="PROSITE" id="PS51369">
    <property type="entry name" value="TCP"/>
    <property type="match status" value="1"/>
</dbReference>
<evidence type="ECO:0000313" key="10">
    <source>
        <dbReference type="Proteomes" id="UP000236161"/>
    </source>
</evidence>
<evidence type="ECO:0000256" key="2">
    <source>
        <dbReference type="ARBA" id="ARBA00023015"/>
    </source>
</evidence>
<dbReference type="PANTHER" id="PTHR31072">
    <property type="entry name" value="TRANSCRIPTION FACTOR TCP4-RELATED"/>
    <property type="match status" value="1"/>
</dbReference>
<feature type="compositionally biased region" description="Basic and acidic residues" evidence="6">
    <location>
        <begin position="143"/>
        <end position="158"/>
    </location>
</feature>
<keyword evidence="10" id="KW-1185">Reference proteome</keyword>
<protein>
    <submittedName>
        <fullName evidence="9">Transcription factor TEOSINTE BRANCHED 1</fullName>
    </submittedName>
</protein>
<dbReference type="InterPro" id="IPR005333">
    <property type="entry name" value="Transcription_factor_TCP"/>
</dbReference>
<gene>
    <name evidence="9" type="primary">TB1</name>
    <name evidence="9" type="ORF">AXF42_Ash009006</name>
</gene>
<evidence type="ECO:0000256" key="6">
    <source>
        <dbReference type="SAM" id="MobiDB-lite"/>
    </source>
</evidence>
<feature type="region of interest" description="Disordered" evidence="6">
    <location>
        <begin position="44"/>
        <end position="73"/>
    </location>
</feature>
<accession>A0A2I0AD90</accession>
<dbReference type="EMBL" id="KZ451993">
    <property type="protein sequence ID" value="PKA53510.1"/>
    <property type="molecule type" value="Genomic_DNA"/>
</dbReference>
<reference evidence="9 10" key="1">
    <citation type="journal article" date="2017" name="Nature">
        <title>The Apostasia genome and the evolution of orchids.</title>
        <authorList>
            <person name="Zhang G.Q."/>
            <person name="Liu K.W."/>
            <person name="Li Z."/>
            <person name="Lohaus R."/>
            <person name="Hsiao Y.Y."/>
            <person name="Niu S.C."/>
            <person name="Wang J.Y."/>
            <person name="Lin Y.C."/>
            <person name="Xu Q."/>
            <person name="Chen L.J."/>
            <person name="Yoshida K."/>
            <person name="Fujiwara S."/>
            <person name="Wang Z.W."/>
            <person name="Zhang Y.Q."/>
            <person name="Mitsuda N."/>
            <person name="Wang M."/>
            <person name="Liu G.H."/>
            <person name="Pecoraro L."/>
            <person name="Huang H.X."/>
            <person name="Xiao X.J."/>
            <person name="Lin M."/>
            <person name="Wu X.Y."/>
            <person name="Wu W.L."/>
            <person name="Chen Y.Y."/>
            <person name="Chang S.B."/>
            <person name="Sakamoto S."/>
            <person name="Ohme-Takagi M."/>
            <person name="Yagi M."/>
            <person name="Zeng S.J."/>
            <person name="Shen C.Y."/>
            <person name="Yeh C.M."/>
            <person name="Luo Y.B."/>
            <person name="Tsai W.C."/>
            <person name="Van de Peer Y."/>
            <person name="Liu Z.J."/>
        </authorList>
    </citation>
    <scope>NUCLEOTIDE SEQUENCE [LARGE SCALE GENOMIC DNA]</scope>
    <source>
        <strain evidence="10">cv. Shenzhen</strain>
        <tissue evidence="9">Stem</tissue>
    </source>
</reference>
<feature type="domain" description="TCP" evidence="7">
    <location>
        <begin position="62"/>
        <end position="120"/>
    </location>
</feature>
<evidence type="ECO:0000256" key="1">
    <source>
        <dbReference type="ARBA" id="ARBA00004123"/>
    </source>
</evidence>
<dbReference type="InterPro" id="IPR017887">
    <property type="entry name" value="TF_TCP_subgr"/>
</dbReference>
<proteinExistence type="predicted"/>